<evidence type="ECO:0000313" key="4">
    <source>
        <dbReference type="EMBL" id="KAJ9554369.1"/>
    </source>
</evidence>
<feature type="compositionally biased region" description="Polar residues" evidence="2">
    <location>
        <begin position="94"/>
        <end position="104"/>
    </location>
</feature>
<accession>A0AA38T4T3</accession>
<proteinExistence type="predicted"/>
<comment type="caution">
    <text evidence="4">The sequence shown here is derived from an EMBL/GenBank/DDBJ whole genome shotgun (WGS) entry which is preliminary data.</text>
</comment>
<dbReference type="SUPFAM" id="SSF47769">
    <property type="entry name" value="SAM/Pointed domain"/>
    <property type="match status" value="1"/>
</dbReference>
<dbReference type="AlphaFoldDB" id="A0AA38T4T3"/>
<gene>
    <name evidence="4" type="ORF">OSB04_018414</name>
</gene>
<evidence type="ECO:0000256" key="2">
    <source>
        <dbReference type="SAM" id="MobiDB-lite"/>
    </source>
</evidence>
<dbReference type="PROSITE" id="PS50105">
    <property type="entry name" value="SAM_DOMAIN"/>
    <property type="match status" value="1"/>
</dbReference>
<evidence type="ECO:0000313" key="5">
    <source>
        <dbReference type="Proteomes" id="UP001172457"/>
    </source>
</evidence>
<feature type="non-terminal residue" evidence="4">
    <location>
        <position position="503"/>
    </location>
</feature>
<evidence type="ECO:0000256" key="1">
    <source>
        <dbReference type="ARBA" id="ARBA00022737"/>
    </source>
</evidence>
<dbReference type="InterPro" id="IPR001660">
    <property type="entry name" value="SAM"/>
</dbReference>
<reference evidence="4" key="1">
    <citation type="submission" date="2023-03" db="EMBL/GenBank/DDBJ databases">
        <title>Chromosome-scale reference genome and RAD-based genetic map of yellow starthistle (Centaurea solstitialis) reveal putative structural variation and QTLs associated with invader traits.</title>
        <authorList>
            <person name="Reatini B."/>
            <person name="Cang F.A."/>
            <person name="Jiang Q."/>
            <person name="Mckibben M.T.W."/>
            <person name="Barker M.S."/>
            <person name="Rieseberg L.H."/>
            <person name="Dlugosch K.M."/>
        </authorList>
    </citation>
    <scope>NUCLEOTIDE SEQUENCE</scope>
    <source>
        <strain evidence="4">CAN-66</strain>
        <tissue evidence="4">Leaf</tissue>
    </source>
</reference>
<dbReference type="PANTHER" id="PTHR10627:SF74">
    <property type="entry name" value="OS08G0526500 PROTEIN"/>
    <property type="match status" value="1"/>
</dbReference>
<feature type="region of interest" description="Disordered" evidence="2">
    <location>
        <begin position="433"/>
        <end position="452"/>
    </location>
</feature>
<keyword evidence="1" id="KW-0677">Repeat</keyword>
<feature type="compositionally biased region" description="Polar residues" evidence="2">
    <location>
        <begin position="433"/>
        <end position="442"/>
    </location>
</feature>
<feature type="region of interest" description="Disordered" evidence="2">
    <location>
        <begin position="270"/>
        <end position="301"/>
    </location>
</feature>
<name>A0AA38T4T3_9ASTR</name>
<sequence length="503" mass="56369">MADTSRSQVTITLGRSGQVVKRSGAVLDSELIGSAPAVGSKRSVRDRLGGSVDGVQLDNKRLRGDNGRWNLNASNGMDDLHLSKDDLRFKIMKRTQSNGQQNTVDLRDMLSRRTRPSTTNPVTPHSMHEPTRHGRQRAPEVSPEPRDDRRRIPEPRNERQQFVPEPREERRHMLDRRDERQHVPQQPRDDRRRMPESRDDRQRMAEPRDGRQCMPEPLEVRQRIPKLNDARQRVPEPTNGSMAGQFTSMRTSEAPSQMELLRNSYSPWTLDHIRRKSPPDRVLNSSRGLSPPPRRAEEPPRRAAMMRAYDDPRTVTYASRDVGEISRPMSTTSFLSKPSLPAGPVKPVGPLVAPPLPPGGILQRSQYPVEEHLTVEGFLRSLGLEKYVISFKVEEVDMAALSQMGDHDLKELGIPMMGSKGIGSAVGKSTWASAAPRSTRTALGSAAGKKKTNKLRQESAARVLRGKAKRGSEALLKKNKHHLRHFFSGPFSGDVGFAEAPCL</sequence>
<feature type="compositionally biased region" description="Polar residues" evidence="2">
    <location>
        <begin position="238"/>
        <end position="252"/>
    </location>
</feature>
<dbReference type="PANTHER" id="PTHR10627">
    <property type="entry name" value="SCP160"/>
    <property type="match status" value="1"/>
</dbReference>
<dbReference type="CDD" id="cd09487">
    <property type="entry name" value="SAM_superfamily"/>
    <property type="match status" value="1"/>
</dbReference>
<dbReference type="Gene3D" id="1.10.150.50">
    <property type="entry name" value="Transcription Factor, Ets-1"/>
    <property type="match status" value="1"/>
</dbReference>
<feature type="domain" description="SAM" evidence="3">
    <location>
        <begin position="374"/>
        <end position="420"/>
    </location>
</feature>
<evidence type="ECO:0000259" key="3">
    <source>
        <dbReference type="PROSITE" id="PS50105"/>
    </source>
</evidence>
<dbReference type="Proteomes" id="UP001172457">
    <property type="component" value="Chromosome 4"/>
</dbReference>
<dbReference type="EMBL" id="JARYMX010000004">
    <property type="protein sequence ID" value="KAJ9554369.1"/>
    <property type="molecule type" value="Genomic_DNA"/>
</dbReference>
<dbReference type="Pfam" id="PF00536">
    <property type="entry name" value="SAM_1"/>
    <property type="match status" value="1"/>
</dbReference>
<protein>
    <recommendedName>
        <fullName evidence="3">SAM domain-containing protein</fullName>
    </recommendedName>
</protein>
<dbReference type="InterPro" id="IPR013761">
    <property type="entry name" value="SAM/pointed_sf"/>
</dbReference>
<keyword evidence="5" id="KW-1185">Reference proteome</keyword>
<feature type="compositionally biased region" description="Basic and acidic residues" evidence="2">
    <location>
        <begin position="143"/>
        <end position="211"/>
    </location>
</feature>
<organism evidence="4 5">
    <name type="scientific">Centaurea solstitialis</name>
    <name type="common">yellow star-thistle</name>
    <dbReference type="NCBI Taxonomy" id="347529"/>
    <lineage>
        <taxon>Eukaryota</taxon>
        <taxon>Viridiplantae</taxon>
        <taxon>Streptophyta</taxon>
        <taxon>Embryophyta</taxon>
        <taxon>Tracheophyta</taxon>
        <taxon>Spermatophyta</taxon>
        <taxon>Magnoliopsida</taxon>
        <taxon>eudicotyledons</taxon>
        <taxon>Gunneridae</taxon>
        <taxon>Pentapetalae</taxon>
        <taxon>asterids</taxon>
        <taxon>campanulids</taxon>
        <taxon>Asterales</taxon>
        <taxon>Asteraceae</taxon>
        <taxon>Carduoideae</taxon>
        <taxon>Cardueae</taxon>
        <taxon>Centaureinae</taxon>
        <taxon>Centaurea</taxon>
    </lineage>
</organism>
<feature type="compositionally biased region" description="Basic and acidic residues" evidence="2">
    <location>
        <begin position="218"/>
        <end position="234"/>
    </location>
</feature>
<feature type="region of interest" description="Disordered" evidence="2">
    <location>
        <begin position="94"/>
        <end position="252"/>
    </location>
</feature>